<protein>
    <submittedName>
        <fullName evidence="1">Uncharacterized protein</fullName>
    </submittedName>
</protein>
<dbReference type="AlphaFoldDB" id="A0A7J6V5W8"/>
<comment type="caution">
    <text evidence="1">The sequence shown here is derived from an EMBL/GenBank/DDBJ whole genome shotgun (WGS) entry which is preliminary data.</text>
</comment>
<evidence type="ECO:0000313" key="1">
    <source>
        <dbReference type="EMBL" id="KAF5180313.1"/>
    </source>
</evidence>
<organism evidence="1 2">
    <name type="scientific">Thalictrum thalictroides</name>
    <name type="common">Rue-anemone</name>
    <name type="synonym">Anemone thalictroides</name>
    <dbReference type="NCBI Taxonomy" id="46969"/>
    <lineage>
        <taxon>Eukaryota</taxon>
        <taxon>Viridiplantae</taxon>
        <taxon>Streptophyta</taxon>
        <taxon>Embryophyta</taxon>
        <taxon>Tracheophyta</taxon>
        <taxon>Spermatophyta</taxon>
        <taxon>Magnoliopsida</taxon>
        <taxon>Ranunculales</taxon>
        <taxon>Ranunculaceae</taxon>
        <taxon>Thalictroideae</taxon>
        <taxon>Thalictrum</taxon>
    </lineage>
</organism>
<gene>
    <name evidence="1" type="ORF">FRX31_030100</name>
</gene>
<keyword evidence="2" id="KW-1185">Reference proteome</keyword>
<accession>A0A7J6V5W8</accession>
<dbReference type="EMBL" id="JABWDY010037627">
    <property type="protein sequence ID" value="KAF5180313.1"/>
    <property type="molecule type" value="Genomic_DNA"/>
</dbReference>
<reference evidence="1 2" key="1">
    <citation type="submission" date="2020-06" db="EMBL/GenBank/DDBJ databases">
        <title>Transcriptomic and genomic resources for Thalictrum thalictroides and T. hernandezii: Facilitating candidate gene discovery in an emerging model plant lineage.</title>
        <authorList>
            <person name="Arias T."/>
            <person name="Riano-Pachon D.M."/>
            <person name="Di Stilio V.S."/>
        </authorList>
    </citation>
    <scope>NUCLEOTIDE SEQUENCE [LARGE SCALE GENOMIC DNA]</scope>
    <source>
        <strain evidence="2">cv. WT478/WT964</strain>
        <tissue evidence="1">Leaves</tissue>
    </source>
</reference>
<name>A0A7J6V5W8_THATH</name>
<proteinExistence type="predicted"/>
<sequence length="67" mass="8045">MTLRRILSSNFLLQRMRMETAFYQEMSFLTLDVLYLPQRLLQLREWLVEVSHIGGLVSLSRKGFTYF</sequence>
<dbReference type="Proteomes" id="UP000554482">
    <property type="component" value="Unassembled WGS sequence"/>
</dbReference>
<evidence type="ECO:0000313" key="2">
    <source>
        <dbReference type="Proteomes" id="UP000554482"/>
    </source>
</evidence>